<proteinExistence type="predicted"/>
<dbReference type="GO" id="GO:0005886">
    <property type="term" value="C:plasma membrane"/>
    <property type="evidence" value="ECO:0007669"/>
    <property type="project" value="TreeGrafter"/>
</dbReference>
<feature type="transmembrane region" description="Helical" evidence="6">
    <location>
        <begin position="481"/>
        <end position="502"/>
    </location>
</feature>
<name>A0A8J3FW80_9PSEU</name>
<protein>
    <submittedName>
        <fullName evidence="7">Transporter</fullName>
    </submittedName>
</protein>
<feature type="transmembrane region" description="Helical" evidence="6">
    <location>
        <begin position="69"/>
        <end position="86"/>
    </location>
</feature>
<dbReference type="EMBL" id="BMMK01000013">
    <property type="protein sequence ID" value="GGM57548.1"/>
    <property type="molecule type" value="Genomic_DNA"/>
</dbReference>
<feature type="transmembrane region" description="Helical" evidence="6">
    <location>
        <begin position="93"/>
        <end position="110"/>
    </location>
</feature>
<feature type="transmembrane region" description="Helical" evidence="6">
    <location>
        <begin position="423"/>
        <end position="448"/>
    </location>
</feature>
<evidence type="ECO:0000256" key="3">
    <source>
        <dbReference type="ARBA" id="ARBA00022989"/>
    </source>
</evidence>
<dbReference type="PANTHER" id="PTHR43652:SF2">
    <property type="entry name" value="BASIC AMINO ACID ANTIPORTER YFCC-RELATED"/>
    <property type="match status" value="1"/>
</dbReference>
<evidence type="ECO:0000256" key="1">
    <source>
        <dbReference type="ARBA" id="ARBA00004141"/>
    </source>
</evidence>
<sequence length="507" mass="52612">MEGEARTRPVVDYATTPPHRRWSPTRPLPTQPLPSASRHRRRIVRSVAVAVFLLLAVLLAAHSPGLSPAGYRTLLVFAAAVGAWTLTRLDDTFIALAAAVALVLAGALTPDRLFAALGEQTIWLLVAAFVLAAGVTATGLPARVAVRLVVRARTTRQLAHLVTAGLVASALVIPATSGRAALALPVFLALAKVLRERRAIVHALAVLFPTVILLSAIATLIGAGAHLITTQVLIATTGEGISFGRWLLLGLPFALVSSHLAAEVVLGLFTSKDDRRLRFHVEPTEIAEQAGIPRGPLQQPERRVCWLLAAVVLLWCTESLHGLPPALVALAGALVVASPRVGTVNLGKALAGVPWSLLLFMASTAALASALTSSGAAGWLADRMLAPATGTKTLVLAGVVLVSAAAHLVIQSRSARSPVLVPLVIPLAVGAGLNPVALAFASTAAAGFCHTLPASAKPVAMFARLEDAPTYGRADLLRLSAVLGPLVALLVLLFAVTVWPLLGLPLA</sequence>
<keyword evidence="3 6" id="KW-1133">Transmembrane helix</keyword>
<keyword evidence="4 6" id="KW-0472">Membrane</keyword>
<dbReference type="PANTHER" id="PTHR43652">
    <property type="entry name" value="BASIC AMINO ACID ANTIPORTER YFCC-RELATED"/>
    <property type="match status" value="1"/>
</dbReference>
<feature type="transmembrane region" description="Helical" evidence="6">
    <location>
        <begin position="304"/>
        <end position="337"/>
    </location>
</feature>
<evidence type="ECO:0000313" key="7">
    <source>
        <dbReference type="EMBL" id="GGM57548.1"/>
    </source>
</evidence>
<comment type="subcellular location">
    <subcellularLocation>
        <location evidence="1">Membrane</location>
        <topology evidence="1">Multi-pass membrane protein</topology>
    </subcellularLocation>
</comment>
<organism evidence="7 8">
    <name type="scientific">Longimycelium tulufanense</name>
    <dbReference type="NCBI Taxonomy" id="907463"/>
    <lineage>
        <taxon>Bacteria</taxon>
        <taxon>Bacillati</taxon>
        <taxon>Actinomycetota</taxon>
        <taxon>Actinomycetes</taxon>
        <taxon>Pseudonocardiales</taxon>
        <taxon>Pseudonocardiaceae</taxon>
        <taxon>Longimycelium</taxon>
    </lineage>
</organism>
<feature type="transmembrane region" description="Helical" evidence="6">
    <location>
        <begin position="246"/>
        <end position="269"/>
    </location>
</feature>
<reference evidence="7" key="1">
    <citation type="journal article" date="2014" name="Int. J. Syst. Evol. Microbiol.">
        <title>Complete genome sequence of Corynebacterium casei LMG S-19264T (=DSM 44701T), isolated from a smear-ripened cheese.</title>
        <authorList>
            <consortium name="US DOE Joint Genome Institute (JGI-PGF)"/>
            <person name="Walter F."/>
            <person name="Albersmeier A."/>
            <person name="Kalinowski J."/>
            <person name="Ruckert C."/>
        </authorList>
    </citation>
    <scope>NUCLEOTIDE SEQUENCE</scope>
    <source>
        <strain evidence="7">CGMCC 4.5737</strain>
    </source>
</reference>
<feature type="transmembrane region" description="Helical" evidence="6">
    <location>
        <begin position="357"/>
        <end position="381"/>
    </location>
</feature>
<reference evidence="7" key="2">
    <citation type="submission" date="2020-09" db="EMBL/GenBank/DDBJ databases">
        <authorList>
            <person name="Sun Q."/>
            <person name="Zhou Y."/>
        </authorList>
    </citation>
    <scope>NUCLEOTIDE SEQUENCE</scope>
    <source>
        <strain evidence="7">CGMCC 4.5737</strain>
    </source>
</reference>
<dbReference type="InterPro" id="IPR051679">
    <property type="entry name" value="DASS-Related_Transporters"/>
</dbReference>
<feature type="transmembrane region" description="Helical" evidence="6">
    <location>
        <begin position="122"/>
        <end position="146"/>
    </location>
</feature>
<feature type="transmembrane region" description="Helical" evidence="6">
    <location>
        <begin position="393"/>
        <end position="411"/>
    </location>
</feature>
<dbReference type="AlphaFoldDB" id="A0A8J3FW80"/>
<keyword evidence="2 6" id="KW-0812">Transmembrane</keyword>
<evidence type="ECO:0000256" key="5">
    <source>
        <dbReference type="SAM" id="MobiDB-lite"/>
    </source>
</evidence>
<evidence type="ECO:0000313" key="8">
    <source>
        <dbReference type="Proteomes" id="UP000637578"/>
    </source>
</evidence>
<feature type="transmembrane region" description="Helical" evidence="6">
    <location>
        <begin position="43"/>
        <end position="63"/>
    </location>
</feature>
<dbReference type="GO" id="GO:0022857">
    <property type="term" value="F:transmembrane transporter activity"/>
    <property type="evidence" value="ECO:0007669"/>
    <property type="project" value="InterPro"/>
</dbReference>
<dbReference type="Proteomes" id="UP000637578">
    <property type="component" value="Unassembled WGS sequence"/>
</dbReference>
<dbReference type="RefSeq" id="WP_189058232.1">
    <property type="nucleotide sequence ID" value="NZ_BMMK01000013.1"/>
</dbReference>
<dbReference type="InterPro" id="IPR001898">
    <property type="entry name" value="SLC13A/DASS"/>
</dbReference>
<feature type="region of interest" description="Disordered" evidence="5">
    <location>
        <begin position="1"/>
        <end position="37"/>
    </location>
</feature>
<accession>A0A8J3FW80</accession>
<evidence type="ECO:0000256" key="4">
    <source>
        <dbReference type="ARBA" id="ARBA00023136"/>
    </source>
</evidence>
<comment type="caution">
    <text evidence="7">The sequence shown here is derived from an EMBL/GenBank/DDBJ whole genome shotgun (WGS) entry which is preliminary data.</text>
</comment>
<keyword evidence="8" id="KW-1185">Reference proteome</keyword>
<gene>
    <name evidence="7" type="ORF">GCM10012275_30860</name>
</gene>
<feature type="transmembrane region" description="Helical" evidence="6">
    <location>
        <begin position="206"/>
        <end position="234"/>
    </location>
</feature>
<evidence type="ECO:0000256" key="2">
    <source>
        <dbReference type="ARBA" id="ARBA00022692"/>
    </source>
</evidence>
<dbReference type="Pfam" id="PF00939">
    <property type="entry name" value="Na_sulph_symp"/>
    <property type="match status" value="1"/>
</dbReference>
<feature type="transmembrane region" description="Helical" evidence="6">
    <location>
        <begin position="158"/>
        <end position="173"/>
    </location>
</feature>
<evidence type="ECO:0000256" key="6">
    <source>
        <dbReference type="SAM" id="Phobius"/>
    </source>
</evidence>